<accession>A0A7G8BCB1</accession>
<dbReference type="Gene3D" id="1.10.10.60">
    <property type="entry name" value="Homeodomain-like"/>
    <property type="match status" value="2"/>
</dbReference>
<keyword evidence="3" id="KW-0804">Transcription</keyword>
<dbReference type="InterPro" id="IPR050204">
    <property type="entry name" value="AraC_XylS_family_regulators"/>
</dbReference>
<dbReference type="PROSITE" id="PS00041">
    <property type="entry name" value="HTH_ARAC_FAMILY_1"/>
    <property type="match status" value="1"/>
</dbReference>
<name>A0A7G8BCB1_9BACT</name>
<keyword evidence="2" id="KW-0238">DNA-binding</keyword>
<dbReference type="InterPro" id="IPR018060">
    <property type="entry name" value="HTH_AraC"/>
</dbReference>
<evidence type="ECO:0000259" key="4">
    <source>
        <dbReference type="PROSITE" id="PS01124"/>
    </source>
</evidence>
<keyword evidence="1" id="KW-0805">Transcription regulation</keyword>
<evidence type="ECO:0000313" key="5">
    <source>
        <dbReference type="EMBL" id="QNI30181.1"/>
    </source>
</evidence>
<dbReference type="GO" id="GO:0003700">
    <property type="term" value="F:DNA-binding transcription factor activity"/>
    <property type="evidence" value="ECO:0007669"/>
    <property type="project" value="InterPro"/>
</dbReference>
<evidence type="ECO:0000256" key="1">
    <source>
        <dbReference type="ARBA" id="ARBA00023015"/>
    </source>
</evidence>
<sequence>MSEHVNASKHILTGLAHPLPENHAWHELSDYSVYCAEQPTTLWREHSHTCTQIMVGFDPAYIRAEWRGVIGNVQHRELSGDCISIIPPGVAHTTFWNRRANLLNLYVNDEFFHRAAQDSLGDRVPQLSPAFLVRDPFIVEMAKVLHRESKLGTMSKLLIGSIANVIAVHLYRTYGPKSATGPAYVGGLGPTRERRVRSYIEENLDRSLGLEDLADIAGVSPNYFVSLFRQSVGMTPHRFVLQRRIAHARKLLANLSLSLVAIAFRCGFADQSQFTTTFRKFVGLTPGQYRRCL</sequence>
<evidence type="ECO:0000313" key="6">
    <source>
        <dbReference type="Proteomes" id="UP000515312"/>
    </source>
</evidence>
<organism evidence="5 6">
    <name type="scientific">Alloacidobacterium dinghuense</name>
    <dbReference type="NCBI Taxonomy" id="2763107"/>
    <lineage>
        <taxon>Bacteria</taxon>
        <taxon>Pseudomonadati</taxon>
        <taxon>Acidobacteriota</taxon>
        <taxon>Terriglobia</taxon>
        <taxon>Terriglobales</taxon>
        <taxon>Acidobacteriaceae</taxon>
        <taxon>Alloacidobacterium</taxon>
    </lineage>
</organism>
<dbReference type="InterPro" id="IPR018062">
    <property type="entry name" value="HTH_AraC-typ_CS"/>
</dbReference>
<dbReference type="PROSITE" id="PS01124">
    <property type="entry name" value="HTH_ARAC_FAMILY_2"/>
    <property type="match status" value="1"/>
</dbReference>
<dbReference type="EMBL" id="CP060394">
    <property type="protein sequence ID" value="QNI30181.1"/>
    <property type="molecule type" value="Genomic_DNA"/>
</dbReference>
<protein>
    <submittedName>
        <fullName evidence="5">Helix-turn-helix transcriptional regulator</fullName>
    </submittedName>
</protein>
<dbReference type="Proteomes" id="UP000515312">
    <property type="component" value="Chromosome"/>
</dbReference>
<keyword evidence="6" id="KW-1185">Reference proteome</keyword>
<dbReference type="InterPro" id="IPR009057">
    <property type="entry name" value="Homeodomain-like_sf"/>
</dbReference>
<evidence type="ECO:0000256" key="3">
    <source>
        <dbReference type="ARBA" id="ARBA00023163"/>
    </source>
</evidence>
<dbReference type="InterPro" id="IPR020449">
    <property type="entry name" value="Tscrpt_reg_AraC-type_HTH"/>
</dbReference>
<gene>
    <name evidence="5" type="ORF">H7849_13350</name>
</gene>
<dbReference type="GO" id="GO:0043565">
    <property type="term" value="F:sequence-specific DNA binding"/>
    <property type="evidence" value="ECO:0007669"/>
    <property type="project" value="InterPro"/>
</dbReference>
<reference evidence="5 6" key="1">
    <citation type="submission" date="2020-08" db="EMBL/GenBank/DDBJ databases">
        <title>Edaphobacter telluris sp. nov. and Acidobacterium dinghuensis sp. nov., two acidobacteria isolated from forest soil.</title>
        <authorList>
            <person name="Fu J."/>
            <person name="Qiu L."/>
        </authorList>
    </citation>
    <scope>NUCLEOTIDE SEQUENCE [LARGE SCALE GENOMIC DNA]</scope>
    <source>
        <strain evidence="5">4Y35</strain>
    </source>
</reference>
<dbReference type="SUPFAM" id="SSF46689">
    <property type="entry name" value="Homeodomain-like"/>
    <property type="match status" value="2"/>
</dbReference>
<dbReference type="Pfam" id="PF12833">
    <property type="entry name" value="HTH_18"/>
    <property type="match status" value="1"/>
</dbReference>
<proteinExistence type="predicted"/>
<dbReference type="PANTHER" id="PTHR46796">
    <property type="entry name" value="HTH-TYPE TRANSCRIPTIONAL ACTIVATOR RHAS-RELATED"/>
    <property type="match status" value="1"/>
</dbReference>
<dbReference type="SMART" id="SM00342">
    <property type="entry name" value="HTH_ARAC"/>
    <property type="match status" value="1"/>
</dbReference>
<dbReference type="PANTHER" id="PTHR46796:SF6">
    <property type="entry name" value="ARAC SUBFAMILY"/>
    <property type="match status" value="1"/>
</dbReference>
<dbReference type="AlphaFoldDB" id="A0A7G8BCB1"/>
<evidence type="ECO:0000256" key="2">
    <source>
        <dbReference type="ARBA" id="ARBA00023125"/>
    </source>
</evidence>
<feature type="domain" description="HTH araC/xylS-type" evidence="4">
    <location>
        <begin position="194"/>
        <end position="292"/>
    </location>
</feature>
<dbReference type="KEGG" id="adin:H7849_13350"/>
<dbReference type="PRINTS" id="PR00032">
    <property type="entry name" value="HTHARAC"/>
</dbReference>